<evidence type="ECO:0000256" key="1">
    <source>
        <dbReference type="SAM" id="SignalP"/>
    </source>
</evidence>
<gene>
    <name evidence="2" type="ORF">B2J69_04490</name>
</gene>
<keyword evidence="3" id="KW-1185">Reference proteome</keyword>
<protein>
    <recommendedName>
        <fullName evidence="4">Endopeptidase</fullName>
    </recommendedName>
</protein>
<proteinExistence type="predicted"/>
<dbReference type="OrthoDB" id="8565817at2"/>
<evidence type="ECO:0000313" key="2">
    <source>
        <dbReference type="EMBL" id="OQP35260.1"/>
    </source>
</evidence>
<evidence type="ECO:0008006" key="4">
    <source>
        <dbReference type="Google" id="ProtNLM"/>
    </source>
</evidence>
<name>A0A1V9DN41_9GAMM</name>
<feature type="signal peptide" evidence="1">
    <location>
        <begin position="1"/>
        <end position="25"/>
    </location>
</feature>
<dbReference type="AlphaFoldDB" id="A0A1V9DN41"/>
<dbReference type="Pfam" id="PF10696">
    <property type="entry name" value="DUF2501"/>
    <property type="match status" value="1"/>
</dbReference>
<dbReference type="RefSeq" id="WP_081136824.1">
    <property type="nucleotide sequence ID" value="NZ_MWUE01000007.1"/>
</dbReference>
<sequence>MNKATQRTILGMGFSALLLAGSASAASWQDQLSSAASQLSQQNNSNTSATNSTAQNGGLSLGTLTGLLNGGDKAVSSNSMTNAAGVMQYCVQHNVVDNNVKSVKEQVLDKLGLSTQTAQTQSTDYQQGIAGLLNTGNGQQLNLQSLSNSPMGEKLKTKACDVVLKQGKKYIGM</sequence>
<keyword evidence="1" id="KW-0732">Signal</keyword>
<reference evidence="2 3" key="1">
    <citation type="submission" date="2017-02" db="EMBL/GenBank/DDBJ databases">
        <title>Whole genome shotgun sequence of Pantoea agglomerans strain AS1 isolated from a cycad, Zamia floridana in Central Florida, USA.</title>
        <authorList>
            <person name="Lata P."/>
            <person name="Govindarajan S."/>
            <person name="Qi F."/>
            <person name="Li J.-L."/>
            <person name="Maurya S.K."/>
            <person name="Sahoo M.K."/>
        </authorList>
    </citation>
    <scope>NUCLEOTIDE SEQUENCE [LARGE SCALE GENOMIC DNA]</scope>
    <source>
        <strain evidence="2 3">AS1</strain>
    </source>
</reference>
<accession>A0A1V9DN41</accession>
<evidence type="ECO:0000313" key="3">
    <source>
        <dbReference type="Proteomes" id="UP000192769"/>
    </source>
</evidence>
<organism evidence="2 3">
    <name type="scientific">Pantoea latae</name>
    <dbReference type="NCBI Taxonomy" id="1964541"/>
    <lineage>
        <taxon>Bacteria</taxon>
        <taxon>Pseudomonadati</taxon>
        <taxon>Pseudomonadota</taxon>
        <taxon>Gammaproteobacteria</taxon>
        <taxon>Enterobacterales</taxon>
        <taxon>Erwiniaceae</taxon>
        <taxon>Pantoea</taxon>
    </lineage>
</organism>
<dbReference type="InterPro" id="IPR019637">
    <property type="entry name" value="DUF2501"/>
</dbReference>
<feature type="chain" id="PRO_5012754385" description="Endopeptidase" evidence="1">
    <location>
        <begin position="26"/>
        <end position="173"/>
    </location>
</feature>
<dbReference type="EMBL" id="MWUE01000007">
    <property type="protein sequence ID" value="OQP35260.1"/>
    <property type="molecule type" value="Genomic_DNA"/>
</dbReference>
<dbReference type="Proteomes" id="UP000192769">
    <property type="component" value="Unassembled WGS sequence"/>
</dbReference>
<comment type="caution">
    <text evidence="2">The sequence shown here is derived from an EMBL/GenBank/DDBJ whole genome shotgun (WGS) entry which is preliminary data.</text>
</comment>